<dbReference type="EMBL" id="KZ819355">
    <property type="protein sequence ID" value="PWN45549.1"/>
    <property type="molecule type" value="Genomic_DNA"/>
</dbReference>
<dbReference type="AlphaFoldDB" id="A0A316W6Q3"/>
<accession>A0A316W6Q3</accession>
<dbReference type="Proteomes" id="UP000245783">
    <property type="component" value="Unassembled WGS sequence"/>
</dbReference>
<organism evidence="1 2">
    <name type="scientific">Ceraceosorus guamensis</name>
    <dbReference type="NCBI Taxonomy" id="1522189"/>
    <lineage>
        <taxon>Eukaryota</taxon>
        <taxon>Fungi</taxon>
        <taxon>Dikarya</taxon>
        <taxon>Basidiomycota</taxon>
        <taxon>Ustilaginomycotina</taxon>
        <taxon>Exobasidiomycetes</taxon>
        <taxon>Ceraceosorales</taxon>
        <taxon>Ceraceosoraceae</taxon>
        <taxon>Ceraceosorus</taxon>
    </lineage>
</organism>
<protein>
    <submittedName>
        <fullName evidence="1">Uncharacterized protein</fullName>
    </submittedName>
</protein>
<reference evidence="1 2" key="1">
    <citation type="journal article" date="2018" name="Mol. Biol. Evol.">
        <title>Broad Genomic Sampling Reveals a Smut Pathogenic Ancestry of the Fungal Clade Ustilaginomycotina.</title>
        <authorList>
            <person name="Kijpornyongpan T."/>
            <person name="Mondo S.J."/>
            <person name="Barry K."/>
            <person name="Sandor L."/>
            <person name="Lee J."/>
            <person name="Lipzen A."/>
            <person name="Pangilinan J."/>
            <person name="LaButti K."/>
            <person name="Hainaut M."/>
            <person name="Henrissat B."/>
            <person name="Grigoriev I.V."/>
            <person name="Spatafora J.W."/>
            <person name="Aime M.C."/>
        </authorList>
    </citation>
    <scope>NUCLEOTIDE SEQUENCE [LARGE SCALE GENOMIC DNA]</scope>
    <source>
        <strain evidence="1 2">MCA 4658</strain>
    </source>
</reference>
<evidence type="ECO:0000313" key="1">
    <source>
        <dbReference type="EMBL" id="PWN45549.1"/>
    </source>
</evidence>
<sequence>MMSAHMRFKPISLGRAVASIRGLCALAPTFSKNSFAFASKQGHCSHPSRRREHFTGCTRPCGTRDRVSRSRWILWILLASDLIARTILG</sequence>
<evidence type="ECO:0000313" key="2">
    <source>
        <dbReference type="Proteomes" id="UP000245783"/>
    </source>
</evidence>
<gene>
    <name evidence="1" type="ORF">IE81DRAFT_320317</name>
</gene>
<dbReference type="GeneID" id="37034855"/>
<proteinExistence type="predicted"/>
<dbReference type="InParanoid" id="A0A316W6Q3"/>
<keyword evidence="2" id="KW-1185">Reference proteome</keyword>
<dbReference type="RefSeq" id="XP_025372709.1">
    <property type="nucleotide sequence ID" value="XM_025512985.1"/>
</dbReference>
<name>A0A316W6Q3_9BASI</name>